<dbReference type="InterPro" id="IPR012338">
    <property type="entry name" value="Beta-lactam/transpept-like"/>
</dbReference>
<name>A0A4V3DIP1_9GAMM</name>
<dbReference type="PANTHER" id="PTHR12544">
    <property type="entry name" value="GLUTAMINASE"/>
    <property type="match status" value="1"/>
</dbReference>
<reference evidence="7 8" key="1">
    <citation type="submission" date="2019-03" db="EMBL/GenBank/DDBJ databases">
        <title>Genomic Encyclopedia of Type Strains, Phase IV (KMG-IV): sequencing the most valuable type-strain genomes for metagenomic binning, comparative biology and taxonomic classification.</title>
        <authorList>
            <person name="Goeker M."/>
        </authorList>
    </citation>
    <scope>NUCLEOTIDE SEQUENCE [LARGE SCALE GENOMIC DNA]</scope>
    <source>
        <strain evidence="7 8">DSM 25488</strain>
    </source>
</reference>
<dbReference type="Pfam" id="PF04960">
    <property type="entry name" value="Glutaminase"/>
    <property type="match status" value="1"/>
</dbReference>
<comment type="similarity">
    <text evidence="1 6">Belongs to the glutaminase family.</text>
</comment>
<evidence type="ECO:0000313" key="8">
    <source>
        <dbReference type="Proteomes" id="UP000295724"/>
    </source>
</evidence>
<gene>
    <name evidence="6" type="primary">glsA</name>
    <name evidence="7" type="ORF">C8D91_1304</name>
</gene>
<evidence type="ECO:0000256" key="1">
    <source>
        <dbReference type="ARBA" id="ARBA00011076"/>
    </source>
</evidence>
<feature type="binding site" evidence="6">
    <location>
        <position position="241"/>
    </location>
    <ligand>
        <name>substrate</name>
    </ligand>
</feature>
<dbReference type="Gene3D" id="3.40.710.10">
    <property type="entry name" value="DD-peptidase/beta-lactamase superfamily"/>
    <property type="match status" value="1"/>
</dbReference>
<evidence type="ECO:0000256" key="4">
    <source>
        <dbReference type="ARBA" id="ARBA00022801"/>
    </source>
</evidence>
<keyword evidence="8" id="KW-1185">Reference proteome</keyword>
<dbReference type="PANTHER" id="PTHR12544:SF29">
    <property type="entry name" value="GLUTAMINASE"/>
    <property type="match status" value="1"/>
</dbReference>
<feature type="binding site" evidence="6">
    <location>
        <position position="189"/>
    </location>
    <ligand>
        <name>substrate</name>
    </ligand>
</feature>
<evidence type="ECO:0000256" key="2">
    <source>
        <dbReference type="ARBA" id="ARBA00011881"/>
    </source>
</evidence>
<feature type="binding site" evidence="6">
    <location>
        <position position="114"/>
    </location>
    <ligand>
        <name>substrate</name>
    </ligand>
</feature>
<feature type="binding site" evidence="6">
    <location>
        <position position="158"/>
    </location>
    <ligand>
        <name>substrate</name>
    </ligand>
</feature>
<sequence length="305" mass="33506">MPDLQNVIELIYHDIIKHKNYGEVASYIPELAAVDSEKLGVCLTTVDGQVFHVGDWQDRFSIQSIVKVLLLSLAYNKLGGQLWQRVGVEPSGTAFNSLGTLENDEGIPRNPFSNAGAIVISDILIDLYEDPRQAMIDMIRSVSGDPSIYFDTKVAASEKAEGFRNVALANFIKSLGNINNGVDDVLNLYFDCCSIAVNCEQLAKVFLFFANNGQTPDMNNVLLNPSQTKRMNAIMLTCGFYDEAGDFAYKVGLPGKSGVGGGIVAVLPKHFSIAVWSPRLNEKGNSYRGLKFLEKFTTETKLSIF</sequence>
<dbReference type="NCBIfam" id="TIGR03814">
    <property type="entry name" value="Gln_ase"/>
    <property type="match status" value="1"/>
</dbReference>
<dbReference type="GO" id="GO:0006537">
    <property type="term" value="P:glutamate biosynthetic process"/>
    <property type="evidence" value="ECO:0007669"/>
    <property type="project" value="TreeGrafter"/>
</dbReference>
<dbReference type="InterPro" id="IPR015868">
    <property type="entry name" value="Glutaminase"/>
</dbReference>
<dbReference type="HAMAP" id="MF_00313">
    <property type="entry name" value="Glutaminase"/>
    <property type="match status" value="1"/>
</dbReference>
<feature type="binding site" evidence="6">
    <location>
        <position position="64"/>
    </location>
    <ligand>
        <name>substrate</name>
    </ligand>
</feature>
<dbReference type="OrthoDB" id="9788822at2"/>
<comment type="caution">
    <text evidence="7">The sequence shown here is derived from an EMBL/GenBank/DDBJ whole genome shotgun (WGS) entry which is preliminary data.</text>
</comment>
<dbReference type="EMBL" id="SNZB01000002">
    <property type="protein sequence ID" value="TDR22811.1"/>
    <property type="molecule type" value="Genomic_DNA"/>
</dbReference>
<evidence type="ECO:0000256" key="3">
    <source>
        <dbReference type="ARBA" id="ARBA00012918"/>
    </source>
</evidence>
<dbReference type="GO" id="GO:0006543">
    <property type="term" value="P:L-glutamine catabolic process"/>
    <property type="evidence" value="ECO:0007669"/>
    <property type="project" value="TreeGrafter"/>
</dbReference>
<organism evidence="7 8">
    <name type="scientific">Marinicella litoralis</name>
    <dbReference type="NCBI Taxonomy" id="644220"/>
    <lineage>
        <taxon>Bacteria</taxon>
        <taxon>Pseudomonadati</taxon>
        <taxon>Pseudomonadota</taxon>
        <taxon>Gammaproteobacteria</taxon>
        <taxon>Lysobacterales</taxon>
        <taxon>Marinicellaceae</taxon>
        <taxon>Marinicella</taxon>
    </lineage>
</organism>
<evidence type="ECO:0000256" key="6">
    <source>
        <dbReference type="HAMAP-Rule" id="MF_00313"/>
    </source>
</evidence>
<dbReference type="EC" id="3.5.1.2" evidence="3 6"/>
<dbReference type="FunFam" id="3.40.710.10:FF:000005">
    <property type="entry name" value="Glutaminase"/>
    <property type="match status" value="1"/>
</dbReference>
<dbReference type="Proteomes" id="UP000295724">
    <property type="component" value="Unassembled WGS sequence"/>
</dbReference>
<feature type="binding site" evidence="6">
    <location>
        <position position="165"/>
    </location>
    <ligand>
        <name>substrate</name>
    </ligand>
</feature>
<dbReference type="AlphaFoldDB" id="A0A4V3DIP1"/>
<evidence type="ECO:0000313" key="7">
    <source>
        <dbReference type="EMBL" id="TDR22811.1"/>
    </source>
</evidence>
<keyword evidence="4 6" id="KW-0378">Hydrolase</keyword>
<protein>
    <recommendedName>
        <fullName evidence="3 6">Glutaminase</fullName>
        <ecNumber evidence="3 6">3.5.1.2</ecNumber>
    </recommendedName>
</protein>
<proteinExistence type="inferred from homology"/>
<comment type="subunit">
    <text evidence="2 6">Homotetramer.</text>
</comment>
<dbReference type="GO" id="GO:0004359">
    <property type="term" value="F:glutaminase activity"/>
    <property type="evidence" value="ECO:0007669"/>
    <property type="project" value="UniProtKB-UniRule"/>
</dbReference>
<dbReference type="NCBIfam" id="NF002133">
    <property type="entry name" value="PRK00971.1-2"/>
    <property type="match status" value="1"/>
</dbReference>
<dbReference type="RefSeq" id="WP_099019425.1">
    <property type="nucleotide sequence ID" value="NZ_NIHB01000002.1"/>
</dbReference>
<keyword evidence="6" id="KW-0007">Acetylation</keyword>
<evidence type="ECO:0000256" key="5">
    <source>
        <dbReference type="ARBA" id="ARBA00049534"/>
    </source>
</evidence>
<accession>A0A4V3DIP1</accession>
<feature type="binding site" evidence="6">
    <location>
        <position position="259"/>
    </location>
    <ligand>
        <name>substrate</name>
    </ligand>
</feature>
<dbReference type="SUPFAM" id="SSF56601">
    <property type="entry name" value="beta-lactamase/transpeptidase-like"/>
    <property type="match status" value="1"/>
</dbReference>
<comment type="catalytic activity">
    <reaction evidence="5 6">
        <text>L-glutamine + H2O = L-glutamate + NH4(+)</text>
        <dbReference type="Rhea" id="RHEA:15889"/>
        <dbReference type="ChEBI" id="CHEBI:15377"/>
        <dbReference type="ChEBI" id="CHEBI:28938"/>
        <dbReference type="ChEBI" id="CHEBI:29985"/>
        <dbReference type="ChEBI" id="CHEBI:58359"/>
        <dbReference type="EC" id="3.5.1.2"/>
    </reaction>
</comment>